<evidence type="ECO:0000313" key="4">
    <source>
        <dbReference type="Proteomes" id="UP000682892"/>
    </source>
</evidence>
<dbReference type="PANTHER" id="PTHR15725:SF14">
    <property type="entry name" value="ZINC FINGER CCCH DOMAIN-CONTAINING PROTEIN 11A"/>
    <property type="match status" value="1"/>
</dbReference>
<dbReference type="Proteomes" id="UP000682892">
    <property type="component" value="Unassembled WGS sequence"/>
</dbReference>
<evidence type="ECO:0000259" key="2">
    <source>
        <dbReference type="PROSITE" id="PS50103"/>
    </source>
</evidence>
<dbReference type="GO" id="GO:0008270">
    <property type="term" value="F:zinc ion binding"/>
    <property type="evidence" value="ECO:0007669"/>
    <property type="project" value="UniProtKB-KW"/>
</dbReference>
<reference evidence="3" key="1">
    <citation type="submission" date="2005-10" db="EMBL/GenBank/DDBJ databases">
        <authorList>
            <person name="Loftus B.J."/>
            <person name="Nene V.M."/>
            <person name="Hannick L.I."/>
            <person name="Bidwell S."/>
            <person name="Haas B."/>
            <person name="Amedeo P."/>
            <person name="Orvis J."/>
            <person name="Wortman J.R."/>
            <person name="White O.R."/>
            <person name="Salzberg S."/>
            <person name="Shumway M."/>
            <person name="Koo H."/>
            <person name="Zhao Y."/>
            <person name="Holmes M."/>
            <person name="Miller J."/>
            <person name="Schatz M."/>
            <person name="Pop M."/>
            <person name="Pai G."/>
            <person name="Utterback T."/>
            <person name="Rogers Y.-H."/>
            <person name="Kravitz S."/>
            <person name="Fraser C.M."/>
        </authorList>
    </citation>
    <scope>NUCLEOTIDE SEQUENCE</scope>
    <source>
        <strain evidence="3">Liverpool</strain>
    </source>
</reference>
<proteinExistence type="predicted"/>
<sequence length="151" mass="16822">MDLPRNLHDCYFFYYSTCKKGTNCEYRHEPAALGHEETCKLWQEGKCYNRTCTMRHMKIEKPRSATPCFWEDQPGGCRKPHCVFQHKAPKPQAPASHPATTSSMMSQVAAAQAATGGTAATTAGTTPHMMHTTSPAVVLDYNYATLLPRII</sequence>
<feature type="domain" description="C3H1-type" evidence="2">
    <location>
        <begin position="4"/>
        <end position="31"/>
    </location>
</feature>
<keyword evidence="1" id="KW-0862">Zinc</keyword>
<name>A0A1S4FHD4_AEDAE</name>
<dbReference type="Gene3D" id="4.10.1000.10">
    <property type="entry name" value="Zinc finger, CCCH-type"/>
    <property type="match status" value="1"/>
</dbReference>
<dbReference type="OMA" id="GHEKTCK"/>
<dbReference type="EMBL" id="CH477459">
    <property type="protein sequence ID" value="EAT40596.1"/>
    <property type="molecule type" value="Genomic_DNA"/>
</dbReference>
<feature type="zinc finger region" description="C3H1-type" evidence="1">
    <location>
        <begin position="4"/>
        <end position="31"/>
    </location>
</feature>
<evidence type="ECO:0000256" key="1">
    <source>
        <dbReference type="PROSITE-ProRule" id="PRU00723"/>
    </source>
</evidence>
<dbReference type="InterPro" id="IPR000571">
    <property type="entry name" value="Znf_CCCH"/>
</dbReference>
<dbReference type="PANTHER" id="PTHR15725">
    <property type="entry name" value="ZN-FINGER, C-X8-C-X5-C-X3-H TYPE-CONTAINING"/>
    <property type="match status" value="1"/>
</dbReference>
<reference evidence="3" key="3">
    <citation type="submission" date="2012-09" db="EMBL/GenBank/DDBJ databases">
        <authorList>
            <consortium name="VectorBase"/>
        </authorList>
    </citation>
    <scope>NUCLEOTIDE SEQUENCE</scope>
    <source>
        <strain evidence="3">Liverpool</strain>
    </source>
</reference>
<dbReference type="Pfam" id="PF15663">
    <property type="entry name" value="zf-CCCH_3"/>
    <property type="match status" value="1"/>
</dbReference>
<reference evidence="3" key="2">
    <citation type="journal article" date="2007" name="Science">
        <title>Genome sequence of Aedes aegypti, a major arbovirus vector.</title>
        <authorList>
            <person name="Nene V."/>
            <person name="Wortman J.R."/>
            <person name="Lawson D."/>
            <person name="Haas B."/>
            <person name="Kodira C."/>
            <person name="Tu Z.J."/>
            <person name="Loftus B."/>
            <person name="Xi Z."/>
            <person name="Megy K."/>
            <person name="Grabherr M."/>
            <person name="Ren Q."/>
            <person name="Zdobnov E.M."/>
            <person name="Lobo N.F."/>
            <person name="Campbell K.S."/>
            <person name="Brown S.E."/>
            <person name="Bonaldo M.F."/>
            <person name="Zhu J."/>
            <person name="Sinkins S.P."/>
            <person name="Hogenkamp D.G."/>
            <person name="Amedeo P."/>
            <person name="Arensburger P."/>
            <person name="Atkinson P.W."/>
            <person name="Bidwell S."/>
            <person name="Biedler J."/>
            <person name="Birney E."/>
            <person name="Bruggner R.V."/>
            <person name="Costas J."/>
            <person name="Coy M.R."/>
            <person name="Crabtree J."/>
            <person name="Crawford M."/>
            <person name="Debruyn B."/>
            <person name="Decaprio D."/>
            <person name="Eiglmeier K."/>
            <person name="Eisenstadt E."/>
            <person name="El-Dorry H."/>
            <person name="Gelbart W.M."/>
            <person name="Gomes S.L."/>
            <person name="Hammond M."/>
            <person name="Hannick L.I."/>
            <person name="Hogan J.R."/>
            <person name="Holmes M.H."/>
            <person name="Jaffe D."/>
            <person name="Johnston J.S."/>
            <person name="Kennedy R.C."/>
            <person name="Koo H."/>
            <person name="Kravitz S."/>
            <person name="Kriventseva E.V."/>
            <person name="Kulp D."/>
            <person name="Labutti K."/>
            <person name="Lee E."/>
            <person name="Li S."/>
            <person name="Lovin D.D."/>
            <person name="Mao C."/>
            <person name="Mauceli E."/>
            <person name="Menck C.F."/>
            <person name="Miller J.R."/>
            <person name="Montgomery P."/>
            <person name="Mori A."/>
            <person name="Nascimento A.L."/>
            <person name="Naveira H.F."/>
            <person name="Nusbaum C."/>
            <person name="O'leary S."/>
            <person name="Orvis J."/>
            <person name="Pertea M."/>
            <person name="Quesneville H."/>
            <person name="Reidenbach K.R."/>
            <person name="Rogers Y.H."/>
            <person name="Roth C.W."/>
            <person name="Schneider J.R."/>
            <person name="Schatz M."/>
            <person name="Shumway M."/>
            <person name="Stanke M."/>
            <person name="Stinson E.O."/>
            <person name="Tubio J.M."/>
            <person name="Vanzee J.P."/>
            <person name="Verjovski-Almeida S."/>
            <person name="Werner D."/>
            <person name="White O."/>
            <person name="Wyder S."/>
            <person name="Zeng Q."/>
            <person name="Zhao Q."/>
            <person name="Zhao Y."/>
            <person name="Hill C.A."/>
            <person name="Raikhel A.S."/>
            <person name="Soares M.B."/>
            <person name="Knudson D.L."/>
            <person name="Lee N.H."/>
            <person name="Galagan J."/>
            <person name="Salzberg S.L."/>
            <person name="Paulsen I.T."/>
            <person name="Dimopoulos G."/>
            <person name="Collins F.H."/>
            <person name="Birren B."/>
            <person name="Fraser-Liggett C.M."/>
            <person name="Severson D.W."/>
        </authorList>
    </citation>
    <scope>NUCLEOTIDE SEQUENCE [LARGE SCALE GENOMIC DNA]</scope>
    <source>
        <strain evidence="3">Liverpool</strain>
    </source>
</reference>
<dbReference type="OrthoDB" id="5395350at2759"/>
<evidence type="ECO:0000313" key="3">
    <source>
        <dbReference type="EMBL" id="EAT40596.1"/>
    </source>
</evidence>
<protein>
    <submittedName>
        <fullName evidence="3">AAEL007685-PA</fullName>
    </submittedName>
</protein>
<organism evidence="3 4">
    <name type="scientific">Aedes aegypti</name>
    <name type="common">Yellowfever mosquito</name>
    <name type="synonym">Culex aegypti</name>
    <dbReference type="NCBI Taxonomy" id="7159"/>
    <lineage>
        <taxon>Eukaryota</taxon>
        <taxon>Metazoa</taxon>
        <taxon>Ecdysozoa</taxon>
        <taxon>Arthropoda</taxon>
        <taxon>Hexapoda</taxon>
        <taxon>Insecta</taxon>
        <taxon>Pterygota</taxon>
        <taxon>Neoptera</taxon>
        <taxon>Endopterygota</taxon>
        <taxon>Diptera</taxon>
        <taxon>Nematocera</taxon>
        <taxon>Culicoidea</taxon>
        <taxon>Culicidae</taxon>
        <taxon>Culicinae</taxon>
        <taxon>Aedini</taxon>
        <taxon>Aedes</taxon>
        <taxon>Stegomyia</taxon>
    </lineage>
</organism>
<dbReference type="AlphaFoldDB" id="A0A1S4FHD4"/>
<keyword evidence="1" id="KW-0479">Metal-binding</keyword>
<keyword evidence="1" id="KW-0863">Zinc-finger</keyword>
<dbReference type="HOGENOM" id="CLU_108619_0_0_1"/>
<accession>A0A1S4FHD4</accession>
<gene>
    <name evidence="3" type="ORF">AaeL_AAEL007685</name>
</gene>
<dbReference type="InterPro" id="IPR041686">
    <property type="entry name" value="Znf-CCCH_3"/>
</dbReference>
<dbReference type="PROSITE" id="PS50103">
    <property type="entry name" value="ZF_C3H1"/>
    <property type="match status" value="1"/>
</dbReference>